<evidence type="ECO:0000256" key="3">
    <source>
        <dbReference type="ARBA" id="ARBA00023274"/>
    </source>
</evidence>
<accession>A0A7R8ZQ19</accession>
<dbReference type="InterPro" id="IPR036870">
    <property type="entry name" value="Ribosomal_bS18_sf"/>
</dbReference>
<dbReference type="Gene3D" id="4.10.640.10">
    <property type="entry name" value="Ribosomal protein S18"/>
    <property type="match status" value="1"/>
</dbReference>
<gene>
    <name evidence="4" type="ORF">CTOB1V02_LOCUS5267</name>
</gene>
<evidence type="ECO:0000313" key="4">
    <source>
        <dbReference type="EMBL" id="CAD7227359.1"/>
    </source>
</evidence>
<dbReference type="GO" id="GO:0005763">
    <property type="term" value="C:mitochondrial small ribosomal subunit"/>
    <property type="evidence" value="ECO:0007669"/>
    <property type="project" value="TreeGrafter"/>
</dbReference>
<organism evidence="4">
    <name type="scientific">Cyprideis torosa</name>
    <dbReference type="NCBI Taxonomy" id="163714"/>
    <lineage>
        <taxon>Eukaryota</taxon>
        <taxon>Metazoa</taxon>
        <taxon>Ecdysozoa</taxon>
        <taxon>Arthropoda</taxon>
        <taxon>Crustacea</taxon>
        <taxon>Oligostraca</taxon>
        <taxon>Ostracoda</taxon>
        <taxon>Podocopa</taxon>
        <taxon>Podocopida</taxon>
        <taxon>Cytherocopina</taxon>
        <taxon>Cytheroidea</taxon>
        <taxon>Cytherideidae</taxon>
        <taxon>Cyprideis</taxon>
    </lineage>
</organism>
<evidence type="ECO:0000256" key="1">
    <source>
        <dbReference type="ARBA" id="ARBA00005589"/>
    </source>
</evidence>
<name>A0A7R8ZQ19_9CRUS</name>
<keyword evidence="3" id="KW-0687">Ribonucleoprotein</keyword>
<dbReference type="PANTHER" id="PTHR13479">
    <property type="entry name" value="30S RIBOSOMAL PROTEIN S18"/>
    <property type="match status" value="1"/>
</dbReference>
<protein>
    <submittedName>
        <fullName evidence="4">Uncharacterized protein</fullName>
    </submittedName>
</protein>
<dbReference type="PANTHER" id="PTHR13479:SF40">
    <property type="entry name" value="SMALL RIBOSOMAL SUBUNIT PROTEIN BS18M"/>
    <property type="match status" value="1"/>
</dbReference>
<dbReference type="Pfam" id="PF01084">
    <property type="entry name" value="Ribosomal_S18"/>
    <property type="match status" value="1"/>
</dbReference>
<dbReference type="SUPFAM" id="SSF46911">
    <property type="entry name" value="Ribosomal protein S18"/>
    <property type="match status" value="1"/>
</dbReference>
<reference evidence="4" key="1">
    <citation type="submission" date="2020-11" db="EMBL/GenBank/DDBJ databases">
        <authorList>
            <person name="Tran Van P."/>
        </authorList>
    </citation>
    <scope>NUCLEOTIDE SEQUENCE</scope>
</reference>
<proteinExistence type="inferred from homology"/>
<dbReference type="InterPro" id="IPR001648">
    <property type="entry name" value="Ribosomal_bS18"/>
</dbReference>
<dbReference type="GO" id="GO:0070181">
    <property type="term" value="F:small ribosomal subunit rRNA binding"/>
    <property type="evidence" value="ECO:0007669"/>
    <property type="project" value="TreeGrafter"/>
</dbReference>
<comment type="similarity">
    <text evidence="1">Belongs to the bacterial ribosomal protein bS18 family.</text>
</comment>
<dbReference type="GO" id="GO:0032543">
    <property type="term" value="P:mitochondrial translation"/>
    <property type="evidence" value="ECO:0007669"/>
    <property type="project" value="TreeGrafter"/>
</dbReference>
<evidence type="ECO:0000256" key="2">
    <source>
        <dbReference type="ARBA" id="ARBA00022980"/>
    </source>
</evidence>
<dbReference type="EMBL" id="OB661111">
    <property type="protein sequence ID" value="CAD7227359.1"/>
    <property type="molecule type" value="Genomic_DNA"/>
</dbReference>
<dbReference type="GO" id="GO:0003735">
    <property type="term" value="F:structural constituent of ribosome"/>
    <property type="evidence" value="ECO:0007669"/>
    <property type="project" value="InterPro"/>
</dbReference>
<dbReference type="AlphaFoldDB" id="A0A7R8ZQ19"/>
<sequence length="94" mass="10860">MPPLGNPDSGSNVPIESMQNPYQRESIKCILCRHKVPVDYKNVRLLAQFISPYTGFLYKRNITRLCTKQQERVEREVRKARQAGLMAIALKEPE</sequence>
<keyword evidence="2" id="KW-0689">Ribosomal protein</keyword>
<dbReference type="OrthoDB" id="10066799at2759"/>